<evidence type="ECO:0000313" key="26">
    <source>
        <dbReference type="EMBL" id="MBJ7542980.1"/>
    </source>
</evidence>
<reference evidence="26 27" key="1">
    <citation type="submission" date="2020-12" db="EMBL/GenBank/DDBJ databases">
        <title>Revised draft genomes of Rhodomicrobium vannielii ATCC 17100 and Rhodomicrobium udaipurense JA643.</title>
        <authorList>
            <person name="Conners E.M."/>
            <person name="Davenport E.J."/>
            <person name="Bose A."/>
        </authorList>
    </citation>
    <scope>NUCLEOTIDE SEQUENCE [LARGE SCALE GENOMIC DNA]</scope>
    <source>
        <strain evidence="26 27">JA643</strain>
    </source>
</reference>
<keyword evidence="6 21" id="KW-1003">Cell membrane</keyword>
<feature type="binding site" description="axial binding residue" evidence="22">
    <location>
        <position position="267"/>
    </location>
    <ligand>
        <name>heme c</name>
        <dbReference type="ChEBI" id="CHEBI:61717"/>
        <label>1</label>
    </ligand>
    <ligandPart>
        <name>Fe</name>
        <dbReference type="ChEBI" id="CHEBI:18248"/>
    </ligandPart>
</feature>
<protein>
    <recommendedName>
        <fullName evidence="21">Cbb3-type cytochrome c oxidase subunit</fullName>
    </recommendedName>
</protein>
<dbReference type="PANTHER" id="PTHR33751:SF1">
    <property type="entry name" value="CBB3-TYPE CYTOCHROME C OXIDASE SUBUNIT FIXP"/>
    <property type="match status" value="1"/>
</dbReference>
<dbReference type="Gene3D" id="6.10.280.130">
    <property type="match status" value="1"/>
</dbReference>
<evidence type="ECO:0000256" key="20">
    <source>
        <dbReference type="ARBA" id="ARBA00025525"/>
    </source>
</evidence>
<evidence type="ECO:0000256" key="8">
    <source>
        <dbReference type="ARBA" id="ARBA00022617"/>
    </source>
</evidence>
<evidence type="ECO:0000313" key="27">
    <source>
        <dbReference type="Proteomes" id="UP000623250"/>
    </source>
</evidence>
<feature type="domain" description="Cytochrome c" evidence="25">
    <location>
        <begin position="111"/>
        <end position="200"/>
    </location>
</feature>
<dbReference type="UniPathway" id="UPA00705"/>
<dbReference type="RefSeq" id="WP_199502319.1">
    <property type="nucleotide sequence ID" value="NZ_JAEMUK010000010.1"/>
</dbReference>
<dbReference type="InterPro" id="IPR038414">
    <property type="entry name" value="CcoP_N_sf"/>
</dbReference>
<dbReference type="GO" id="GO:0020037">
    <property type="term" value="F:heme binding"/>
    <property type="evidence" value="ECO:0007669"/>
    <property type="project" value="InterPro"/>
</dbReference>
<evidence type="ECO:0000256" key="12">
    <source>
        <dbReference type="ARBA" id="ARBA00022737"/>
    </source>
</evidence>
<keyword evidence="10 24" id="KW-0812">Transmembrane</keyword>
<keyword evidence="14 21" id="KW-0249">Electron transport</keyword>
<feature type="binding site" description="covalent" evidence="23">
    <location>
        <position position="127"/>
    </location>
    <ligand>
        <name>heme c</name>
        <dbReference type="ChEBI" id="CHEBI:61717"/>
        <label>1</label>
    </ligand>
</feature>
<dbReference type="GO" id="GO:0005506">
    <property type="term" value="F:iron ion binding"/>
    <property type="evidence" value="ECO:0007669"/>
    <property type="project" value="InterPro"/>
</dbReference>
<evidence type="ECO:0000256" key="14">
    <source>
        <dbReference type="ARBA" id="ARBA00022982"/>
    </source>
</evidence>
<dbReference type="InterPro" id="IPR008168">
    <property type="entry name" value="Cyt_C_IC"/>
</dbReference>
<accession>A0A8I1KGQ6</accession>
<evidence type="ECO:0000256" key="3">
    <source>
        <dbReference type="ARBA" id="ARBA00006113"/>
    </source>
</evidence>
<proteinExistence type="inferred from homology"/>
<evidence type="ECO:0000256" key="10">
    <source>
        <dbReference type="ARBA" id="ARBA00022692"/>
    </source>
</evidence>
<evidence type="ECO:0000256" key="9">
    <source>
        <dbReference type="ARBA" id="ARBA00022660"/>
    </source>
</evidence>
<comment type="caution">
    <text evidence="26">The sequence shown here is derived from an EMBL/GenBank/DDBJ whole genome shotgun (WGS) entry which is preliminary data.</text>
</comment>
<evidence type="ECO:0000256" key="19">
    <source>
        <dbReference type="ARBA" id="ARBA00023136"/>
    </source>
</evidence>
<keyword evidence="16 21" id="KW-0560">Oxidoreductase</keyword>
<evidence type="ECO:0000256" key="4">
    <source>
        <dbReference type="ARBA" id="ARBA00011203"/>
    </source>
</evidence>
<dbReference type="InterPro" id="IPR036909">
    <property type="entry name" value="Cyt_c-like_dom_sf"/>
</dbReference>
<feature type="binding site" description="covalent" evidence="23">
    <location>
        <position position="225"/>
    </location>
    <ligand>
        <name>heme c</name>
        <dbReference type="ChEBI" id="CHEBI:61717"/>
        <label>2</label>
    </ligand>
</feature>
<feature type="binding site" description="axial binding residue" evidence="22">
    <location>
        <position position="128"/>
    </location>
    <ligand>
        <name>heme c</name>
        <dbReference type="ChEBI" id="CHEBI:61717"/>
        <label>1</label>
    </ligand>
    <ligandPart>
        <name>Fe</name>
        <dbReference type="ChEBI" id="CHEBI:18248"/>
    </ligandPart>
</feature>
<keyword evidence="27" id="KW-1185">Reference proteome</keyword>
<comment type="cofactor">
    <cofactor evidence="21 23">
        <name>heme c</name>
        <dbReference type="ChEBI" id="CHEBI:61717"/>
    </cofactor>
    <text evidence="21 23">Binds 2 heme C groups per subunit.</text>
</comment>
<keyword evidence="8 21" id="KW-0349">Heme</keyword>
<evidence type="ECO:0000256" key="5">
    <source>
        <dbReference type="ARBA" id="ARBA00022448"/>
    </source>
</evidence>
<keyword evidence="7 21" id="KW-0997">Cell inner membrane</keyword>
<feature type="binding site" description="covalent" evidence="23">
    <location>
        <position position="124"/>
    </location>
    <ligand>
        <name>heme c</name>
        <dbReference type="ChEBI" id="CHEBI:61717"/>
        <label>1</label>
    </ligand>
</feature>
<keyword evidence="9 21" id="KW-0679">Respiratory chain</keyword>
<dbReference type="NCBIfam" id="TIGR00782">
    <property type="entry name" value="ccoP"/>
    <property type="match status" value="1"/>
</dbReference>
<dbReference type="AlphaFoldDB" id="A0A8I1KGQ6"/>
<comment type="function">
    <text evidence="20">C-type cytochrome. Part of the cbb3-type cytochrome c oxidase complex. FixP subunit is required for transferring electrons from donor cytochrome c via its heme groups to FixO subunit. From there, electrons are shuttled to the catalytic binuclear center of FixN subunit where oxygen reduction takes place. The complex also functions as a proton pump.</text>
</comment>
<evidence type="ECO:0000259" key="25">
    <source>
        <dbReference type="PROSITE" id="PS51007"/>
    </source>
</evidence>
<evidence type="ECO:0000256" key="15">
    <source>
        <dbReference type="ARBA" id="ARBA00022989"/>
    </source>
</evidence>
<comment type="subcellular location">
    <subcellularLocation>
        <location evidence="1 21">Cell inner membrane</location>
    </subcellularLocation>
</comment>
<feature type="binding site" description="axial binding residue" evidence="22">
    <location>
        <position position="175"/>
    </location>
    <ligand>
        <name>heme c</name>
        <dbReference type="ChEBI" id="CHEBI:61717"/>
        <label>2</label>
    </ligand>
    <ligandPart>
        <name>Fe</name>
        <dbReference type="ChEBI" id="CHEBI:18248"/>
    </ligandPart>
</feature>
<evidence type="ECO:0000256" key="13">
    <source>
        <dbReference type="ARBA" id="ARBA00022781"/>
    </source>
</evidence>
<sequence length="294" mass="31650">MADKHEQIVDPHTGTATTGHEWDGIAELNTPLPRWWLWTFYACIIWSFGYWVAYPTWPLVSGYTKGLLGYSERTNVTEALQAVRDGQAKLNEAIVKDSFADIKANSQLLNFALAGGKVAFGDNCAACHGRGAQGSPGFANLNDDNWIWGGTFDQILQTIQYGIRSDHPETRISQMPAFGVDGLLTPSQISDTAEFVRSLSNLPHDSAAAERGKAVFQGDGACVTCHGDDGKGNQEVGAPNLTANIWLYGGTKEAIVTQITTGHGGVMPAWSGRLDPATIKKLAIYVHSLGGGQQ</sequence>
<feature type="binding site" description="axial binding residue" evidence="22">
    <location>
        <position position="226"/>
    </location>
    <ligand>
        <name>heme c</name>
        <dbReference type="ChEBI" id="CHEBI:61717"/>
        <label>2</label>
    </ligand>
    <ligandPart>
        <name>Fe</name>
        <dbReference type="ChEBI" id="CHEBI:18248"/>
    </ligandPart>
</feature>
<comment type="pathway">
    <text evidence="2 21">Energy metabolism; oxidative phosphorylation.</text>
</comment>
<feature type="domain" description="Cytochrome c" evidence="25">
    <location>
        <begin position="207"/>
        <end position="290"/>
    </location>
</feature>
<keyword evidence="5 21" id="KW-0813">Transport</keyword>
<dbReference type="InterPro" id="IPR050597">
    <property type="entry name" value="Cytochrome_c_Oxidase_Subunit"/>
</dbReference>
<dbReference type="Pfam" id="PF00034">
    <property type="entry name" value="Cytochrom_C"/>
    <property type="match status" value="1"/>
</dbReference>
<name>A0A8I1KGQ6_9HYPH</name>
<evidence type="ECO:0000256" key="16">
    <source>
        <dbReference type="ARBA" id="ARBA00023002"/>
    </source>
</evidence>
<dbReference type="EMBL" id="JAEMUK010000010">
    <property type="protein sequence ID" value="MBJ7542980.1"/>
    <property type="molecule type" value="Genomic_DNA"/>
</dbReference>
<evidence type="ECO:0000256" key="1">
    <source>
        <dbReference type="ARBA" id="ARBA00004533"/>
    </source>
</evidence>
<evidence type="ECO:0000256" key="7">
    <source>
        <dbReference type="ARBA" id="ARBA00022519"/>
    </source>
</evidence>
<dbReference type="PROSITE" id="PS51007">
    <property type="entry name" value="CYTC"/>
    <property type="match status" value="2"/>
</dbReference>
<comment type="similarity">
    <text evidence="3 21">Belongs to the CcoP / FixP family.</text>
</comment>
<feature type="binding site" description="covalent" evidence="23">
    <location>
        <position position="222"/>
    </location>
    <ligand>
        <name>heme c</name>
        <dbReference type="ChEBI" id="CHEBI:61717"/>
        <label>2</label>
    </ligand>
</feature>
<evidence type="ECO:0000256" key="17">
    <source>
        <dbReference type="ARBA" id="ARBA00023004"/>
    </source>
</evidence>
<evidence type="ECO:0000256" key="18">
    <source>
        <dbReference type="ARBA" id="ARBA00023065"/>
    </source>
</evidence>
<evidence type="ECO:0000256" key="2">
    <source>
        <dbReference type="ARBA" id="ARBA00004673"/>
    </source>
</evidence>
<dbReference type="PIRSF" id="PIRSF000006">
    <property type="entry name" value="Cbb3-Cox_fixP"/>
    <property type="match status" value="1"/>
</dbReference>
<evidence type="ECO:0000256" key="6">
    <source>
        <dbReference type="ARBA" id="ARBA00022475"/>
    </source>
</evidence>
<dbReference type="Gene3D" id="1.10.760.10">
    <property type="entry name" value="Cytochrome c-like domain"/>
    <property type="match status" value="2"/>
</dbReference>
<comment type="subunit">
    <text evidence="4">Component of the cbb3-type cytochrome c oxidase at least composed of FixN, FixO, FixQ and FixP.</text>
</comment>
<dbReference type="InterPro" id="IPR009056">
    <property type="entry name" value="Cyt_c-like_dom"/>
</dbReference>
<keyword evidence="19 21" id="KW-0472">Membrane</keyword>
<dbReference type="SUPFAM" id="SSF46626">
    <property type="entry name" value="Cytochrome c"/>
    <property type="match status" value="2"/>
</dbReference>
<keyword evidence="12" id="KW-0677">Repeat</keyword>
<dbReference type="InterPro" id="IPR032858">
    <property type="entry name" value="CcoP_N"/>
</dbReference>
<keyword evidence="15 24" id="KW-1133">Transmembrane helix</keyword>
<dbReference type="InterPro" id="IPR004678">
    <property type="entry name" value="Cyt_c_oxidase_cbb3_su3"/>
</dbReference>
<keyword evidence="13 21" id="KW-0375">Hydrogen ion transport</keyword>
<keyword evidence="17 21" id="KW-0408">Iron</keyword>
<dbReference type="Pfam" id="PF14715">
    <property type="entry name" value="FixP_N"/>
    <property type="match status" value="1"/>
</dbReference>
<dbReference type="Pfam" id="PF13442">
    <property type="entry name" value="Cytochrome_CBB3"/>
    <property type="match status" value="1"/>
</dbReference>
<gene>
    <name evidence="26" type="primary">ccoP</name>
    <name evidence="26" type="ORF">JDN41_05355</name>
</gene>
<dbReference type="GO" id="GO:0006119">
    <property type="term" value="P:oxidative phosphorylation"/>
    <property type="evidence" value="ECO:0007669"/>
    <property type="project" value="UniProtKB-UniPathway"/>
</dbReference>
<dbReference type="GO" id="GO:1902600">
    <property type="term" value="P:proton transmembrane transport"/>
    <property type="evidence" value="ECO:0007669"/>
    <property type="project" value="UniProtKB-KW"/>
</dbReference>
<keyword evidence="11 21" id="KW-0479">Metal-binding</keyword>
<dbReference type="GO" id="GO:0005886">
    <property type="term" value="C:plasma membrane"/>
    <property type="evidence" value="ECO:0007669"/>
    <property type="project" value="UniProtKB-SubCell"/>
</dbReference>
<evidence type="ECO:0000256" key="23">
    <source>
        <dbReference type="PIRSR" id="PIRSR000006-2"/>
    </source>
</evidence>
<dbReference type="PANTHER" id="PTHR33751">
    <property type="entry name" value="CBB3-TYPE CYTOCHROME C OXIDASE SUBUNIT FIXP"/>
    <property type="match status" value="1"/>
</dbReference>
<dbReference type="PRINTS" id="PR00605">
    <property type="entry name" value="CYTCHROMECIC"/>
</dbReference>
<evidence type="ECO:0000256" key="24">
    <source>
        <dbReference type="SAM" id="Phobius"/>
    </source>
</evidence>
<evidence type="ECO:0000256" key="22">
    <source>
        <dbReference type="PIRSR" id="PIRSR000006-1"/>
    </source>
</evidence>
<evidence type="ECO:0000256" key="11">
    <source>
        <dbReference type="ARBA" id="ARBA00022723"/>
    </source>
</evidence>
<keyword evidence="18 21" id="KW-0406">Ion transport</keyword>
<evidence type="ECO:0000256" key="21">
    <source>
        <dbReference type="PIRNR" id="PIRNR000006"/>
    </source>
</evidence>
<dbReference type="GO" id="GO:0016491">
    <property type="term" value="F:oxidoreductase activity"/>
    <property type="evidence" value="ECO:0007669"/>
    <property type="project" value="UniProtKB-KW"/>
</dbReference>
<dbReference type="Proteomes" id="UP000623250">
    <property type="component" value="Unassembled WGS sequence"/>
</dbReference>
<organism evidence="26 27">
    <name type="scientific">Rhodomicrobium udaipurense</name>
    <dbReference type="NCBI Taxonomy" id="1202716"/>
    <lineage>
        <taxon>Bacteria</taxon>
        <taxon>Pseudomonadati</taxon>
        <taxon>Pseudomonadota</taxon>
        <taxon>Alphaproteobacteria</taxon>
        <taxon>Hyphomicrobiales</taxon>
        <taxon>Hyphomicrobiaceae</taxon>
        <taxon>Rhodomicrobium</taxon>
    </lineage>
</organism>
<dbReference type="GO" id="GO:0009055">
    <property type="term" value="F:electron transfer activity"/>
    <property type="evidence" value="ECO:0007669"/>
    <property type="project" value="InterPro"/>
</dbReference>
<feature type="transmembrane region" description="Helical" evidence="24">
    <location>
        <begin position="35"/>
        <end position="53"/>
    </location>
</feature>